<organism evidence="2 3">
    <name type="scientific">Trypanosoma theileri</name>
    <dbReference type="NCBI Taxonomy" id="67003"/>
    <lineage>
        <taxon>Eukaryota</taxon>
        <taxon>Discoba</taxon>
        <taxon>Euglenozoa</taxon>
        <taxon>Kinetoplastea</taxon>
        <taxon>Metakinetoplastina</taxon>
        <taxon>Trypanosomatida</taxon>
        <taxon>Trypanosomatidae</taxon>
        <taxon>Trypanosoma</taxon>
    </lineage>
</organism>
<evidence type="ECO:0000256" key="1">
    <source>
        <dbReference type="SAM" id="Phobius"/>
    </source>
</evidence>
<keyword evidence="1" id="KW-1133">Transmembrane helix</keyword>
<reference evidence="2 3" key="1">
    <citation type="submission" date="2017-03" db="EMBL/GenBank/DDBJ databases">
        <title>An alternative strategy for trypanosome survival in the mammalian bloodstream revealed through genome and transcriptome analysis of the ubiquitous bovine parasite Trypanosoma (Megatrypanum) theileri.</title>
        <authorList>
            <person name="Kelly S."/>
            <person name="Ivens A."/>
            <person name="Mott A."/>
            <person name="O'Neill E."/>
            <person name="Emms D."/>
            <person name="Macleod O."/>
            <person name="Voorheis P."/>
            <person name="Matthews J."/>
            <person name="Matthews K."/>
            <person name="Carrington M."/>
        </authorList>
    </citation>
    <scope>NUCLEOTIDE SEQUENCE [LARGE SCALE GENOMIC DNA]</scope>
    <source>
        <strain evidence="2">Edinburgh</strain>
    </source>
</reference>
<dbReference type="Gene3D" id="3.40.50.300">
    <property type="entry name" value="P-loop containing nucleotide triphosphate hydrolases"/>
    <property type="match status" value="1"/>
</dbReference>
<proteinExistence type="predicted"/>
<evidence type="ECO:0000313" key="2">
    <source>
        <dbReference type="EMBL" id="ORC90418.1"/>
    </source>
</evidence>
<dbReference type="GeneID" id="39983861"/>
<dbReference type="Pfam" id="PF08477">
    <property type="entry name" value="Roc"/>
    <property type="match status" value="1"/>
</dbReference>
<protein>
    <submittedName>
        <fullName evidence="2">Putative heat shock protein HslVU, ATPase subunit HslU</fullName>
    </submittedName>
</protein>
<accession>A0A1X0P0R0</accession>
<keyword evidence="1" id="KW-0812">Transmembrane</keyword>
<dbReference type="InterPro" id="IPR025662">
    <property type="entry name" value="Sigma_54_int_dom_ATP-bd_1"/>
</dbReference>
<evidence type="ECO:0000313" key="3">
    <source>
        <dbReference type="Proteomes" id="UP000192257"/>
    </source>
</evidence>
<sequence>MNTQNELRILVVGDTGVGKTLFLRRLRHAMMPEKDDFNSTWGPTVGYYVEVILTKRQQRFQYSSQSSNENSSVAFIELGGNRNFGRSGQFPISLMSFGGVIFVYDRNNANSAIGLSQWYEDLKNYGIVGNSGGAKVMLLETVLTPENSFSMGNNNWLPDELVGSYLEEKAKKSSFCQRSIEKIWNSSFSRINMLKLSVSDFQQQQQQQQQCSLRLRISILLFHLISRFEGLLLFIVAVILFGPSQQSLPFHRPSVTESLMTITGDVNSIVTLEACPLYDQLQFEAAAVESVMSFIGSLRST</sequence>
<name>A0A1X0P0R0_9TRYP</name>
<dbReference type="EMBL" id="NBCO01000008">
    <property type="protein sequence ID" value="ORC90418.1"/>
    <property type="molecule type" value="Genomic_DNA"/>
</dbReference>
<dbReference type="Proteomes" id="UP000192257">
    <property type="component" value="Unassembled WGS sequence"/>
</dbReference>
<dbReference type="PROSITE" id="PS00675">
    <property type="entry name" value="SIGMA54_INTERACT_1"/>
    <property type="match status" value="1"/>
</dbReference>
<keyword evidence="2" id="KW-0346">Stress response</keyword>
<dbReference type="OrthoDB" id="8954335at2759"/>
<dbReference type="AlphaFoldDB" id="A0A1X0P0R0"/>
<dbReference type="InterPro" id="IPR027417">
    <property type="entry name" value="P-loop_NTPase"/>
</dbReference>
<feature type="transmembrane region" description="Helical" evidence="1">
    <location>
        <begin position="220"/>
        <end position="242"/>
    </location>
</feature>
<keyword evidence="3" id="KW-1185">Reference proteome</keyword>
<dbReference type="VEuPathDB" id="TriTrypDB:TM35_000082160"/>
<keyword evidence="1" id="KW-0472">Membrane</keyword>
<dbReference type="SUPFAM" id="SSF52540">
    <property type="entry name" value="P-loop containing nucleoside triphosphate hydrolases"/>
    <property type="match status" value="1"/>
</dbReference>
<gene>
    <name evidence="2" type="ORF">TM35_000082160</name>
</gene>
<comment type="caution">
    <text evidence="2">The sequence shown here is derived from an EMBL/GenBank/DDBJ whole genome shotgun (WGS) entry which is preliminary data.</text>
</comment>
<dbReference type="RefSeq" id="XP_028884484.1">
    <property type="nucleotide sequence ID" value="XM_029024081.1"/>
</dbReference>